<keyword evidence="3" id="KW-1185">Reference proteome</keyword>
<gene>
    <name evidence="2" type="ORF">GCM10010841_32250</name>
</gene>
<dbReference type="EMBL" id="BMOM01000054">
    <property type="protein sequence ID" value="GGM21922.1"/>
    <property type="molecule type" value="Genomic_DNA"/>
</dbReference>
<dbReference type="InterPro" id="IPR036390">
    <property type="entry name" value="WH_DNA-bd_sf"/>
</dbReference>
<name>A0ABQ2GZQ3_9DEIO</name>
<proteinExistence type="predicted"/>
<dbReference type="Gene3D" id="1.10.10.10">
    <property type="entry name" value="Winged helix-like DNA-binding domain superfamily/Winged helix DNA-binding domain"/>
    <property type="match status" value="1"/>
</dbReference>
<comment type="caution">
    <text evidence="2">The sequence shown here is derived from an EMBL/GenBank/DDBJ whole genome shotgun (WGS) entry which is preliminary data.</text>
</comment>
<accession>A0ABQ2GZQ3</accession>
<reference evidence="3" key="1">
    <citation type="journal article" date="2019" name="Int. J. Syst. Evol. Microbiol.">
        <title>The Global Catalogue of Microorganisms (GCM) 10K type strain sequencing project: providing services to taxonomists for standard genome sequencing and annotation.</title>
        <authorList>
            <consortium name="The Broad Institute Genomics Platform"/>
            <consortium name="The Broad Institute Genome Sequencing Center for Infectious Disease"/>
            <person name="Wu L."/>
            <person name="Ma J."/>
        </authorList>
    </citation>
    <scope>NUCLEOTIDE SEQUENCE [LARGE SCALE GENOMIC DNA]</scope>
    <source>
        <strain evidence="3">JCM 15443</strain>
    </source>
</reference>
<dbReference type="Proteomes" id="UP000661918">
    <property type="component" value="Unassembled WGS sequence"/>
</dbReference>
<dbReference type="SUPFAM" id="SSF46785">
    <property type="entry name" value="Winged helix' DNA-binding domain"/>
    <property type="match status" value="1"/>
</dbReference>
<organism evidence="2 3">
    <name type="scientific">Deinococcus aerophilus</name>
    <dbReference type="NCBI Taxonomy" id="522488"/>
    <lineage>
        <taxon>Bacteria</taxon>
        <taxon>Thermotogati</taxon>
        <taxon>Deinococcota</taxon>
        <taxon>Deinococci</taxon>
        <taxon>Deinococcales</taxon>
        <taxon>Deinococcaceae</taxon>
        <taxon>Deinococcus</taxon>
    </lineage>
</organism>
<dbReference type="InterPro" id="IPR036388">
    <property type="entry name" value="WH-like_DNA-bd_sf"/>
</dbReference>
<evidence type="ECO:0000313" key="2">
    <source>
        <dbReference type="EMBL" id="GGM21922.1"/>
    </source>
</evidence>
<evidence type="ECO:0000259" key="1">
    <source>
        <dbReference type="Pfam" id="PF03551"/>
    </source>
</evidence>
<sequence length="103" mass="11600">MEDLRITTNLLRVFRVLLDDLDAQHYALDLSKSAKVNVGTIYALVARLQRAGLLRSDLEDVDPVVAGRPPRRYYRLTGEGIRYAEQTLREHRADIGLSGGVHV</sequence>
<dbReference type="RefSeq" id="WP_188905381.1">
    <property type="nucleotide sequence ID" value="NZ_BMOM01000054.1"/>
</dbReference>
<dbReference type="Pfam" id="PF03551">
    <property type="entry name" value="PadR"/>
    <property type="match status" value="1"/>
</dbReference>
<evidence type="ECO:0000313" key="3">
    <source>
        <dbReference type="Proteomes" id="UP000661918"/>
    </source>
</evidence>
<protein>
    <submittedName>
        <fullName evidence="2">PadR family transcriptional regulator</fullName>
    </submittedName>
</protein>
<dbReference type="InterPro" id="IPR005149">
    <property type="entry name" value="Tscrpt_reg_PadR_N"/>
</dbReference>
<feature type="domain" description="Transcription regulator PadR N-terminal" evidence="1">
    <location>
        <begin position="34"/>
        <end position="84"/>
    </location>
</feature>